<feature type="chain" id="PRO_5025327813" description="Insulin-like growth factor-binding protein 1" evidence="10">
    <location>
        <begin position="51"/>
        <end position="272"/>
    </location>
</feature>
<keyword evidence="14" id="KW-1185">Reference proteome</keyword>
<evidence type="ECO:0000259" key="11">
    <source>
        <dbReference type="PROSITE" id="PS51162"/>
    </source>
</evidence>
<dbReference type="GeneID" id="115508678"/>
<dbReference type="SUPFAM" id="SSF57610">
    <property type="entry name" value="Thyroglobulin type-1 domain"/>
    <property type="match status" value="1"/>
</dbReference>
<dbReference type="Proteomes" id="UP000472241">
    <property type="component" value="Unplaced"/>
</dbReference>
<reference evidence="13" key="1">
    <citation type="submission" date="2025-08" db="UniProtKB">
        <authorList>
            <consortium name="Ensembl"/>
        </authorList>
    </citation>
    <scope>IDENTIFICATION</scope>
</reference>
<dbReference type="PRINTS" id="PR01977">
    <property type="entry name" value="IGFBPFAMILY1"/>
</dbReference>
<dbReference type="SMART" id="SM00121">
    <property type="entry name" value="IB"/>
    <property type="match status" value="1"/>
</dbReference>
<evidence type="ECO:0000259" key="12">
    <source>
        <dbReference type="PROSITE" id="PS51323"/>
    </source>
</evidence>
<dbReference type="Gene3D" id="4.10.800.10">
    <property type="entry name" value="Thyroglobulin type-1"/>
    <property type="match status" value="1"/>
</dbReference>
<gene>
    <name evidence="13" type="primary">IGFBP1</name>
</gene>
<proteinExistence type="predicted"/>
<dbReference type="Ensembl" id="ENSLCNT00005006516.1">
    <property type="protein sequence ID" value="ENSLCNP00005005785.1"/>
    <property type="gene ID" value="ENSLCNG00005003871.1"/>
</dbReference>
<dbReference type="GO" id="GO:0005615">
    <property type="term" value="C:extracellular space"/>
    <property type="evidence" value="ECO:0007669"/>
    <property type="project" value="TreeGrafter"/>
</dbReference>
<dbReference type="GO" id="GO:0043567">
    <property type="term" value="P:regulation of insulin-like growth factor receptor signaling pathway"/>
    <property type="evidence" value="ECO:0007669"/>
    <property type="project" value="TreeGrafter"/>
</dbReference>
<dbReference type="PROSITE" id="PS00484">
    <property type="entry name" value="THYROGLOBULIN_1_1"/>
    <property type="match status" value="1"/>
</dbReference>
<dbReference type="Pfam" id="PF00219">
    <property type="entry name" value="IGFBP"/>
    <property type="match status" value="1"/>
</dbReference>
<evidence type="ECO:0000256" key="8">
    <source>
        <dbReference type="ARBA" id="ARBA00049694"/>
    </source>
</evidence>
<organism evidence="13 14">
    <name type="scientific">Lynx canadensis</name>
    <name type="common">Canada lynx</name>
    <name type="synonym">Felis canadensis</name>
    <dbReference type="NCBI Taxonomy" id="61383"/>
    <lineage>
        <taxon>Eukaryota</taxon>
        <taxon>Metazoa</taxon>
        <taxon>Chordata</taxon>
        <taxon>Craniata</taxon>
        <taxon>Vertebrata</taxon>
        <taxon>Euteleostomi</taxon>
        <taxon>Mammalia</taxon>
        <taxon>Eutheria</taxon>
        <taxon>Laurasiatheria</taxon>
        <taxon>Carnivora</taxon>
        <taxon>Feliformia</taxon>
        <taxon>Felidae</taxon>
        <taxon>Felinae</taxon>
        <taxon>Lynx</taxon>
    </lineage>
</organism>
<keyword evidence="5 10" id="KW-0732">Signal</keyword>
<evidence type="ECO:0000313" key="13">
    <source>
        <dbReference type="Ensembl" id="ENSLCNP00005005785.1"/>
    </source>
</evidence>
<dbReference type="PROSITE" id="PS51162">
    <property type="entry name" value="THYROGLOBULIN_1_2"/>
    <property type="match status" value="1"/>
</dbReference>
<feature type="domain" description="IGFBP N-terminal" evidence="12">
    <location>
        <begin position="53"/>
        <end position="134"/>
    </location>
</feature>
<sequence>MSTGHRTPTAHSQCQCLSVRHSCLTMPGAPAACAWPLLLLLATRLSATAGAPQPWQCAPCSPEKLALCPPVPDSCTESARPANCGCCSLCTLPEGTACGVASARCASGLSCRALPGEQRPLQALIRGQGTCVPTGGDTDVMSSSESADMTQEELLENFHLMAPSDDDTHILWNAISNYMNSGTQVDTWKGPCHRDLHEVLGRLSEEQQSSGQLYRFYLPNCSKNGFYHSRQCETSLDDEPGLCWCVYPWSREKIPGSVEVRGDPNCSQYFSR</sequence>
<dbReference type="RefSeq" id="XP_030163485.1">
    <property type="nucleotide sequence ID" value="XM_030307625.1"/>
</dbReference>
<dbReference type="AlphaFoldDB" id="A0A667H3I0"/>
<dbReference type="InterPro" id="IPR036857">
    <property type="entry name" value="Thyroglobulin_1_sf"/>
</dbReference>
<keyword evidence="6" id="KW-1015">Disulfide bond</keyword>
<dbReference type="SUPFAM" id="SSF57184">
    <property type="entry name" value="Growth factor receptor domain"/>
    <property type="match status" value="1"/>
</dbReference>
<dbReference type="InterPro" id="IPR022322">
    <property type="entry name" value="IGFBP1"/>
</dbReference>
<reference evidence="13" key="2">
    <citation type="submission" date="2025-09" db="UniProtKB">
        <authorList>
            <consortium name="Ensembl"/>
        </authorList>
    </citation>
    <scope>IDENTIFICATION</scope>
</reference>
<accession>A0A667H3I0</accession>
<comment type="caution">
    <text evidence="9">Lacks conserved residue(s) required for the propagation of feature annotation.</text>
</comment>
<keyword evidence="4" id="KW-0597">Phosphoprotein</keyword>
<dbReference type="InterPro" id="IPR009030">
    <property type="entry name" value="Growth_fac_rcpt_cys_sf"/>
</dbReference>
<dbReference type="Gene3D" id="4.10.40.20">
    <property type="match status" value="1"/>
</dbReference>
<dbReference type="FunFam" id="4.10.40.20:FF:000001">
    <property type="entry name" value="Insulin-like growth factor binding protein 5"/>
    <property type="match status" value="1"/>
</dbReference>
<dbReference type="CTD" id="3484"/>
<evidence type="ECO:0000256" key="9">
    <source>
        <dbReference type="PROSITE-ProRule" id="PRU00500"/>
    </source>
</evidence>
<dbReference type="Pfam" id="PF00086">
    <property type="entry name" value="Thyroglobulin_1"/>
    <property type="match status" value="1"/>
</dbReference>
<dbReference type="PRINTS" id="PR01976">
    <property type="entry name" value="IGFBPFAMILY"/>
</dbReference>
<name>A0A667H3I0_LYNCA</name>
<evidence type="ECO:0000256" key="1">
    <source>
        <dbReference type="ARBA" id="ARBA00004613"/>
    </source>
</evidence>
<comment type="subcellular location">
    <subcellularLocation>
        <location evidence="1">Secreted</location>
    </subcellularLocation>
</comment>
<evidence type="ECO:0000256" key="10">
    <source>
        <dbReference type="SAM" id="SignalP"/>
    </source>
</evidence>
<feature type="signal peptide" evidence="10">
    <location>
        <begin position="1"/>
        <end position="50"/>
    </location>
</feature>
<dbReference type="SMART" id="SM00211">
    <property type="entry name" value="TY"/>
    <property type="match status" value="1"/>
</dbReference>
<keyword evidence="3" id="KW-0964">Secreted</keyword>
<evidence type="ECO:0000256" key="4">
    <source>
        <dbReference type="ARBA" id="ARBA00022553"/>
    </source>
</evidence>
<dbReference type="PANTHER" id="PTHR11551:SF6">
    <property type="entry name" value="INSULIN-LIKE GROWTH FACTOR-BINDING PROTEIN 1"/>
    <property type="match status" value="1"/>
</dbReference>
<dbReference type="FunFam" id="4.10.800.10:FF:000002">
    <property type="entry name" value="Insulin-like growth factor-binding protein 2"/>
    <property type="match status" value="1"/>
</dbReference>
<evidence type="ECO:0000313" key="14">
    <source>
        <dbReference type="Proteomes" id="UP000472241"/>
    </source>
</evidence>
<evidence type="ECO:0000256" key="7">
    <source>
        <dbReference type="ARBA" id="ARBA00023183"/>
    </source>
</evidence>
<dbReference type="GO" id="GO:0031994">
    <property type="term" value="F:insulin-like growth factor I binding"/>
    <property type="evidence" value="ECO:0007669"/>
    <property type="project" value="TreeGrafter"/>
</dbReference>
<dbReference type="PROSITE" id="PS51323">
    <property type="entry name" value="IGFBP_N_2"/>
    <property type="match status" value="1"/>
</dbReference>
<protein>
    <recommendedName>
        <fullName evidence="2">Insulin-like growth factor-binding protein 1</fullName>
    </recommendedName>
</protein>
<dbReference type="InterPro" id="IPR000867">
    <property type="entry name" value="IGFBP-like"/>
</dbReference>
<dbReference type="PANTHER" id="PTHR11551">
    <property type="entry name" value="INSULIN-LIKE GROWTH FACTOR BINDING PROTEIN"/>
    <property type="match status" value="1"/>
</dbReference>
<dbReference type="CDD" id="cd00191">
    <property type="entry name" value="TY"/>
    <property type="match status" value="1"/>
</dbReference>
<evidence type="ECO:0000256" key="3">
    <source>
        <dbReference type="ARBA" id="ARBA00022525"/>
    </source>
</evidence>
<evidence type="ECO:0000256" key="5">
    <source>
        <dbReference type="ARBA" id="ARBA00022729"/>
    </source>
</evidence>
<evidence type="ECO:0000256" key="6">
    <source>
        <dbReference type="ARBA" id="ARBA00023157"/>
    </source>
</evidence>
<feature type="domain" description="Thyroglobulin type-1" evidence="11">
    <location>
        <begin position="189"/>
        <end position="266"/>
    </location>
</feature>
<keyword evidence="7" id="KW-0340">Growth factor binding</keyword>
<comment type="subunit">
    <text evidence="8">Binds equally well IGF1 and IGF2. Interacts with integrin ITGA5:ITGB1. Interacts with VHL; this interaction inhibits HIF1A degradation.</text>
</comment>
<dbReference type="GO" id="GO:0031995">
    <property type="term" value="F:insulin-like growth factor II binding"/>
    <property type="evidence" value="ECO:0007669"/>
    <property type="project" value="TreeGrafter"/>
</dbReference>
<dbReference type="InterPro" id="IPR000716">
    <property type="entry name" value="Thyroglobulin_1"/>
</dbReference>
<dbReference type="InterPro" id="IPR022321">
    <property type="entry name" value="IGFBP_1-6_chordata"/>
</dbReference>
<evidence type="ECO:0000256" key="2">
    <source>
        <dbReference type="ARBA" id="ARBA00013675"/>
    </source>
</evidence>